<dbReference type="PRINTS" id="PR00385">
    <property type="entry name" value="P450"/>
</dbReference>
<evidence type="ECO:0000256" key="9">
    <source>
        <dbReference type="ARBA" id="ARBA00023033"/>
    </source>
</evidence>
<comment type="caution">
    <text evidence="11">The sequence shown here is derived from an EMBL/GenBank/DDBJ whole genome shotgun (WGS) entry which is preliminary data.</text>
</comment>
<dbReference type="SUPFAM" id="SSF48264">
    <property type="entry name" value="Cytochrome P450"/>
    <property type="match status" value="1"/>
</dbReference>
<evidence type="ECO:0000256" key="1">
    <source>
        <dbReference type="ARBA" id="ARBA00004370"/>
    </source>
</evidence>
<dbReference type="AlphaFoldDB" id="A0AAE1VWA0"/>
<gene>
    <name evidence="11" type="ORF">RND71_002048</name>
</gene>
<accession>A0AAE1VWA0</accession>
<keyword evidence="4" id="KW-0812">Transmembrane</keyword>
<dbReference type="PANTHER" id="PTHR47950:SF4">
    <property type="entry name" value="GERANIOL 8-HYDROXYLASE-LIKE"/>
    <property type="match status" value="1"/>
</dbReference>
<keyword evidence="7" id="KW-0560">Oxidoreductase</keyword>
<evidence type="ECO:0000256" key="6">
    <source>
        <dbReference type="ARBA" id="ARBA00022989"/>
    </source>
</evidence>
<dbReference type="Gene3D" id="1.10.630.10">
    <property type="entry name" value="Cytochrome P450"/>
    <property type="match status" value="1"/>
</dbReference>
<dbReference type="GO" id="GO:0004497">
    <property type="term" value="F:monooxygenase activity"/>
    <property type="evidence" value="ECO:0007669"/>
    <property type="project" value="UniProtKB-KW"/>
</dbReference>
<keyword evidence="10" id="KW-0472">Membrane</keyword>
<dbReference type="PANTHER" id="PTHR47950">
    <property type="entry name" value="CYTOCHROME P450, FAMILY 76, SUBFAMILY C, POLYPEPTIDE 5-RELATED"/>
    <property type="match status" value="1"/>
</dbReference>
<evidence type="ECO:0000313" key="12">
    <source>
        <dbReference type="Proteomes" id="UP001291623"/>
    </source>
</evidence>
<keyword evidence="8" id="KW-0408">Iron</keyword>
<keyword evidence="9" id="KW-0503">Monooxygenase</keyword>
<dbReference type="InterPro" id="IPR001128">
    <property type="entry name" value="Cyt_P450"/>
</dbReference>
<keyword evidence="12" id="KW-1185">Reference proteome</keyword>
<evidence type="ECO:0000256" key="4">
    <source>
        <dbReference type="ARBA" id="ARBA00022692"/>
    </source>
</evidence>
<evidence type="ECO:0000256" key="10">
    <source>
        <dbReference type="ARBA" id="ARBA00023136"/>
    </source>
</evidence>
<organism evidence="11 12">
    <name type="scientific">Anisodus tanguticus</name>
    <dbReference type="NCBI Taxonomy" id="243964"/>
    <lineage>
        <taxon>Eukaryota</taxon>
        <taxon>Viridiplantae</taxon>
        <taxon>Streptophyta</taxon>
        <taxon>Embryophyta</taxon>
        <taxon>Tracheophyta</taxon>
        <taxon>Spermatophyta</taxon>
        <taxon>Magnoliopsida</taxon>
        <taxon>eudicotyledons</taxon>
        <taxon>Gunneridae</taxon>
        <taxon>Pentapetalae</taxon>
        <taxon>asterids</taxon>
        <taxon>lamiids</taxon>
        <taxon>Solanales</taxon>
        <taxon>Solanaceae</taxon>
        <taxon>Solanoideae</taxon>
        <taxon>Hyoscyameae</taxon>
        <taxon>Anisodus</taxon>
    </lineage>
</organism>
<keyword evidence="3" id="KW-0349">Heme</keyword>
<evidence type="ECO:0000256" key="5">
    <source>
        <dbReference type="ARBA" id="ARBA00022723"/>
    </source>
</evidence>
<evidence type="ECO:0000256" key="2">
    <source>
        <dbReference type="ARBA" id="ARBA00010617"/>
    </source>
</evidence>
<dbReference type="Pfam" id="PF00067">
    <property type="entry name" value="p450"/>
    <property type="match status" value="1"/>
</dbReference>
<keyword evidence="6" id="KW-1133">Transmembrane helix</keyword>
<sequence>MLQDLFAAGTDTTTSTLEWAMAEILKQPVIMTKAKVELAEFIGKGKSVEEIDVSQLPYLQCIVKETLRMHPPFLGGQSIFSIDGLEKRTSITMISLALPLVLRMVPVMLGSLLNCFNWKLEAGIRPKDLDTEEKIGITLAKNHPLQAIPSSI</sequence>
<dbReference type="GO" id="GO:0016705">
    <property type="term" value="F:oxidoreductase activity, acting on paired donors, with incorporation or reduction of molecular oxygen"/>
    <property type="evidence" value="ECO:0007669"/>
    <property type="project" value="InterPro"/>
</dbReference>
<evidence type="ECO:0000256" key="3">
    <source>
        <dbReference type="ARBA" id="ARBA00022617"/>
    </source>
</evidence>
<keyword evidence="5" id="KW-0479">Metal-binding</keyword>
<protein>
    <recommendedName>
        <fullName evidence="13">Cytochrome P450 76AD1-like protein</fullName>
    </recommendedName>
</protein>
<dbReference type="InterPro" id="IPR036396">
    <property type="entry name" value="Cyt_P450_sf"/>
</dbReference>
<dbReference type="GO" id="GO:0016020">
    <property type="term" value="C:membrane"/>
    <property type="evidence" value="ECO:0007669"/>
    <property type="project" value="UniProtKB-SubCell"/>
</dbReference>
<evidence type="ECO:0008006" key="13">
    <source>
        <dbReference type="Google" id="ProtNLM"/>
    </source>
</evidence>
<evidence type="ECO:0000256" key="8">
    <source>
        <dbReference type="ARBA" id="ARBA00023004"/>
    </source>
</evidence>
<dbReference type="EMBL" id="JAVYJV010000001">
    <property type="protein sequence ID" value="KAK4380186.1"/>
    <property type="molecule type" value="Genomic_DNA"/>
</dbReference>
<comment type="subcellular location">
    <subcellularLocation>
        <location evidence="1">Membrane</location>
    </subcellularLocation>
</comment>
<evidence type="ECO:0000313" key="11">
    <source>
        <dbReference type="EMBL" id="KAK4380186.1"/>
    </source>
</evidence>
<reference evidence="11" key="1">
    <citation type="submission" date="2023-12" db="EMBL/GenBank/DDBJ databases">
        <title>Genome assembly of Anisodus tanguticus.</title>
        <authorList>
            <person name="Wang Y.-J."/>
        </authorList>
    </citation>
    <scope>NUCLEOTIDE SEQUENCE</scope>
    <source>
        <strain evidence="11">KB-2021</strain>
        <tissue evidence="11">Leaf</tissue>
    </source>
</reference>
<proteinExistence type="inferred from homology"/>
<dbReference type="GO" id="GO:0020037">
    <property type="term" value="F:heme binding"/>
    <property type="evidence" value="ECO:0007669"/>
    <property type="project" value="InterPro"/>
</dbReference>
<dbReference type="Proteomes" id="UP001291623">
    <property type="component" value="Unassembled WGS sequence"/>
</dbReference>
<evidence type="ECO:0000256" key="7">
    <source>
        <dbReference type="ARBA" id="ARBA00023002"/>
    </source>
</evidence>
<comment type="similarity">
    <text evidence="2">Belongs to the cytochrome P450 family.</text>
</comment>
<name>A0AAE1VWA0_9SOLA</name>
<dbReference type="GO" id="GO:0005506">
    <property type="term" value="F:iron ion binding"/>
    <property type="evidence" value="ECO:0007669"/>
    <property type="project" value="InterPro"/>
</dbReference>